<feature type="transmembrane region" description="Helical" evidence="1">
    <location>
        <begin position="20"/>
        <end position="44"/>
    </location>
</feature>
<keyword evidence="1" id="KW-0472">Membrane</keyword>
<keyword evidence="1" id="KW-1133">Transmembrane helix</keyword>
<sequence>MVARTIATFAGSTALTIKPFLVNLPVVICLAAYLVSQVFCLAGFCPDYLAELHLCTFFTFFTSFLLVPLAIFTLRKDGNFLRKRAVFTSYSCVYPPFRLGNPTCFYSYHWFLIHIPESLWLVNNGFGLRATCRLSSRRSQR</sequence>
<protein>
    <submittedName>
        <fullName evidence="2">Uncharacterized protein</fullName>
    </submittedName>
</protein>
<gene>
    <name evidence="2" type="ORF">AFULGI_00000810</name>
</gene>
<organism evidence="2 3">
    <name type="scientific">Archaeoglobus fulgidus DSM 8774</name>
    <dbReference type="NCBI Taxonomy" id="1344584"/>
    <lineage>
        <taxon>Archaea</taxon>
        <taxon>Methanobacteriati</taxon>
        <taxon>Methanobacteriota</taxon>
        <taxon>Archaeoglobi</taxon>
        <taxon>Archaeoglobales</taxon>
        <taxon>Archaeoglobaceae</taxon>
        <taxon>Archaeoglobus</taxon>
    </lineage>
</organism>
<proteinExistence type="predicted"/>
<dbReference type="HOGENOM" id="CLU_1820912_0_0_2"/>
<evidence type="ECO:0000256" key="1">
    <source>
        <dbReference type="SAM" id="Phobius"/>
    </source>
</evidence>
<evidence type="ECO:0000313" key="2">
    <source>
        <dbReference type="EMBL" id="AIG96925.1"/>
    </source>
</evidence>
<dbReference type="KEGG" id="afg:AFULGI_00000810"/>
<dbReference type="EMBL" id="CP006577">
    <property type="protein sequence ID" value="AIG96925.1"/>
    <property type="molecule type" value="Genomic_DNA"/>
</dbReference>
<keyword evidence="1" id="KW-0812">Transmembrane</keyword>
<name>A0A075W929_ARCFL</name>
<dbReference type="AlphaFoldDB" id="A0A075W929"/>
<dbReference type="Proteomes" id="UP000028501">
    <property type="component" value="Chromosome"/>
</dbReference>
<accession>A0A075W929</accession>
<evidence type="ECO:0000313" key="3">
    <source>
        <dbReference type="Proteomes" id="UP000028501"/>
    </source>
</evidence>
<reference evidence="2 3" key="1">
    <citation type="submission" date="2013-07" db="EMBL/GenBank/DDBJ databases">
        <title>Genome of Archaeoglobus fulgidus.</title>
        <authorList>
            <person name="Fiebig A."/>
            <person name="Birkeland N.-K."/>
        </authorList>
    </citation>
    <scope>NUCLEOTIDE SEQUENCE [LARGE SCALE GENOMIC DNA]</scope>
    <source>
        <strain evidence="2 3">DSM 8774</strain>
    </source>
</reference>
<feature type="transmembrane region" description="Helical" evidence="1">
    <location>
        <begin position="50"/>
        <end position="74"/>
    </location>
</feature>